<organism evidence="1 2">
    <name type="scientific">Pistacia atlantica</name>
    <dbReference type="NCBI Taxonomy" id="434234"/>
    <lineage>
        <taxon>Eukaryota</taxon>
        <taxon>Viridiplantae</taxon>
        <taxon>Streptophyta</taxon>
        <taxon>Embryophyta</taxon>
        <taxon>Tracheophyta</taxon>
        <taxon>Spermatophyta</taxon>
        <taxon>Magnoliopsida</taxon>
        <taxon>eudicotyledons</taxon>
        <taxon>Gunneridae</taxon>
        <taxon>Pentapetalae</taxon>
        <taxon>rosids</taxon>
        <taxon>malvids</taxon>
        <taxon>Sapindales</taxon>
        <taxon>Anacardiaceae</taxon>
        <taxon>Pistacia</taxon>
    </lineage>
</organism>
<dbReference type="EMBL" id="CM047899">
    <property type="protein sequence ID" value="KAJ0101325.1"/>
    <property type="molecule type" value="Genomic_DNA"/>
</dbReference>
<name>A0ACC1BQQ0_9ROSI</name>
<gene>
    <name evidence="1" type="ORF">Patl1_04756</name>
</gene>
<keyword evidence="2" id="KW-1185">Reference proteome</keyword>
<evidence type="ECO:0000313" key="2">
    <source>
        <dbReference type="Proteomes" id="UP001164250"/>
    </source>
</evidence>
<evidence type="ECO:0000313" key="1">
    <source>
        <dbReference type="EMBL" id="KAJ0101325.1"/>
    </source>
</evidence>
<sequence length="382" mass="43631">MSHMASPSQSHHHLSLNNTVKRSENYVNIELILLECVFVKVMEAIDEKVEAVDLLEEFWFFDNLLKRRTTMVRCHSDPCTSSNFNQFEGSTSSSSTEKLPEDGVVRSNKLIRAPSLPPCIGRKEENNVQEKERNNGRSKLTRQSSHQGLLQAAKPSCVAKKEVTQEQRSSAATRNKVMNTGQSSRRNLLRTPSLPPDFGRSEDIYQDKESDTRMSRLIQQAFANSSDFLQNQHSSKGMTRTYDIPRYRPPRNLDLESHNNTTGIKEMNRRYSLNQGKMRKSLSALESEEVQGFKDLGFTFDKKNLTPSVVDILPGLQEKKKEELDEEDNKMRKPYLSEAWLVQSCAPPPVPNWVSKNSAEDMKTQIKFWAKTVASNVRVQEC</sequence>
<protein>
    <submittedName>
        <fullName evidence="1">Uncharacterized protein</fullName>
    </submittedName>
</protein>
<dbReference type="Proteomes" id="UP001164250">
    <property type="component" value="Chromosome 3"/>
</dbReference>
<accession>A0ACC1BQQ0</accession>
<proteinExistence type="predicted"/>
<reference evidence="2" key="1">
    <citation type="journal article" date="2023" name="G3 (Bethesda)">
        <title>Genome assembly and association tests identify interacting loci associated with vigor, precocity, and sex in interspecific pistachio rootstocks.</title>
        <authorList>
            <person name="Palmer W."/>
            <person name="Jacygrad E."/>
            <person name="Sagayaradj S."/>
            <person name="Cavanaugh K."/>
            <person name="Han R."/>
            <person name="Bertier L."/>
            <person name="Beede B."/>
            <person name="Kafkas S."/>
            <person name="Golino D."/>
            <person name="Preece J."/>
            <person name="Michelmore R."/>
        </authorList>
    </citation>
    <scope>NUCLEOTIDE SEQUENCE [LARGE SCALE GENOMIC DNA]</scope>
</reference>
<comment type="caution">
    <text evidence="1">The sequence shown here is derived from an EMBL/GenBank/DDBJ whole genome shotgun (WGS) entry which is preliminary data.</text>
</comment>